<protein>
    <submittedName>
        <fullName evidence="2">Uncharacterized protein</fullName>
    </submittedName>
</protein>
<dbReference type="Proteomes" id="UP000024635">
    <property type="component" value="Unassembled WGS sequence"/>
</dbReference>
<proteinExistence type="predicted"/>
<accession>A0A016SQ94</accession>
<reference evidence="3" key="1">
    <citation type="journal article" date="2015" name="Nat. Genet.">
        <title>The genome and transcriptome of the zoonotic hookworm Ancylostoma ceylanicum identify infection-specific gene families.</title>
        <authorList>
            <person name="Schwarz E.M."/>
            <person name="Hu Y."/>
            <person name="Antoshechkin I."/>
            <person name="Miller M.M."/>
            <person name="Sternberg P.W."/>
            <person name="Aroian R.V."/>
        </authorList>
    </citation>
    <scope>NUCLEOTIDE SEQUENCE</scope>
    <source>
        <strain evidence="3">HY135</strain>
    </source>
</reference>
<evidence type="ECO:0000313" key="2">
    <source>
        <dbReference type="EMBL" id="EYB92878.1"/>
    </source>
</evidence>
<dbReference type="STRING" id="53326.A0A016SQ94"/>
<sequence length="317" mass="35901">MVKRTGNNKIANVSGSEEMPAWACKLIERFDSYSSCIQHSLTNTFDRVFAKLSELQESQYAIVSRLSELEKNILSNSTAHSQQNVLYSTLVKVRADSQRIDEKLRMITWVGIDEQVNEDATRRFDREILKEVVYTSGDNDLIREFDEGKISSYRYPSGKPRGPGVRGRIIKISLSSQALRDSLLAHMRSGRQSLTKQFVHSFARRDYTPEELDLDRTLRKEAGDRNAREGKLAYVVRDFDIVKLRTPRDLPRRSLPNVNPTKSSASSTASRTTRSQATLPRSSLPSHPSRSSFSYTFNDSVNCPNSQPSLSSPSPLY</sequence>
<dbReference type="OrthoDB" id="5859941at2759"/>
<feature type="region of interest" description="Disordered" evidence="1">
    <location>
        <begin position="250"/>
        <end position="317"/>
    </location>
</feature>
<evidence type="ECO:0000313" key="3">
    <source>
        <dbReference type="Proteomes" id="UP000024635"/>
    </source>
</evidence>
<dbReference type="AlphaFoldDB" id="A0A016SQ94"/>
<gene>
    <name evidence="2" type="primary">Acey_s0189.g1208</name>
    <name evidence="2" type="ORF">Y032_0189g1208</name>
</gene>
<comment type="caution">
    <text evidence="2">The sequence shown here is derived from an EMBL/GenBank/DDBJ whole genome shotgun (WGS) entry which is preliminary data.</text>
</comment>
<keyword evidence="3" id="KW-1185">Reference proteome</keyword>
<name>A0A016SQ94_9BILA</name>
<organism evidence="2 3">
    <name type="scientific">Ancylostoma ceylanicum</name>
    <dbReference type="NCBI Taxonomy" id="53326"/>
    <lineage>
        <taxon>Eukaryota</taxon>
        <taxon>Metazoa</taxon>
        <taxon>Ecdysozoa</taxon>
        <taxon>Nematoda</taxon>
        <taxon>Chromadorea</taxon>
        <taxon>Rhabditida</taxon>
        <taxon>Rhabditina</taxon>
        <taxon>Rhabditomorpha</taxon>
        <taxon>Strongyloidea</taxon>
        <taxon>Ancylostomatidae</taxon>
        <taxon>Ancylostomatinae</taxon>
        <taxon>Ancylostoma</taxon>
    </lineage>
</organism>
<dbReference type="PANTHER" id="PTHR21459:SF2">
    <property type="entry name" value="PROTEIN CBG08968"/>
    <property type="match status" value="1"/>
</dbReference>
<feature type="compositionally biased region" description="Low complexity" evidence="1">
    <location>
        <begin position="304"/>
        <end position="317"/>
    </location>
</feature>
<dbReference type="PANTHER" id="PTHR21459">
    <property type="entry name" value="PROTEIN CBG08968"/>
    <property type="match status" value="1"/>
</dbReference>
<dbReference type="EMBL" id="JARK01001525">
    <property type="protein sequence ID" value="EYB92878.1"/>
    <property type="molecule type" value="Genomic_DNA"/>
</dbReference>
<feature type="compositionally biased region" description="Low complexity" evidence="1">
    <location>
        <begin position="263"/>
        <end position="294"/>
    </location>
</feature>
<evidence type="ECO:0000256" key="1">
    <source>
        <dbReference type="SAM" id="MobiDB-lite"/>
    </source>
</evidence>